<feature type="region of interest" description="Disordered" evidence="1">
    <location>
        <begin position="179"/>
        <end position="212"/>
    </location>
</feature>
<reference evidence="3 4" key="1">
    <citation type="submission" date="2020-04" db="EMBL/GenBank/DDBJ databases">
        <title>Description of novel Gluconacetobacter.</title>
        <authorList>
            <person name="Sombolestani A."/>
        </authorList>
    </citation>
    <scope>NUCLEOTIDE SEQUENCE [LARGE SCALE GENOMIC DNA]</scope>
    <source>
        <strain evidence="3 4">LMG 21311</strain>
    </source>
</reference>
<keyword evidence="4" id="KW-1185">Reference proteome</keyword>
<evidence type="ECO:0000313" key="3">
    <source>
        <dbReference type="EMBL" id="MBB2191960.1"/>
    </source>
</evidence>
<feature type="compositionally biased region" description="Low complexity" evidence="1">
    <location>
        <begin position="200"/>
        <end position="212"/>
    </location>
</feature>
<evidence type="ECO:0008006" key="5">
    <source>
        <dbReference type="Google" id="ProtNLM"/>
    </source>
</evidence>
<organism evidence="3 4">
    <name type="scientific">Gluconacetobacter azotocaptans</name>
    <dbReference type="NCBI Taxonomy" id="142834"/>
    <lineage>
        <taxon>Bacteria</taxon>
        <taxon>Pseudomonadati</taxon>
        <taxon>Pseudomonadota</taxon>
        <taxon>Alphaproteobacteria</taxon>
        <taxon>Acetobacterales</taxon>
        <taxon>Acetobacteraceae</taxon>
        <taxon>Gluconacetobacter</taxon>
    </lineage>
</organism>
<dbReference type="Proteomes" id="UP000555756">
    <property type="component" value="Unassembled WGS sequence"/>
</dbReference>
<dbReference type="RefSeq" id="WP_183121069.1">
    <property type="nucleotide sequence ID" value="NZ_JABEQF010000031.1"/>
</dbReference>
<comment type="caution">
    <text evidence="3">The sequence shown here is derived from an EMBL/GenBank/DDBJ whole genome shotgun (WGS) entry which is preliminary data.</text>
</comment>
<dbReference type="EMBL" id="JABEQF010000031">
    <property type="protein sequence ID" value="MBB2191960.1"/>
    <property type="molecule type" value="Genomic_DNA"/>
</dbReference>
<keyword evidence="2" id="KW-1133">Transmembrane helix</keyword>
<dbReference type="AlphaFoldDB" id="A0A7W4JWA2"/>
<keyword evidence="2" id="KW-0812">Transmembrane</keyword>
<evidence type="ECO:0000256" key="2">
    <source>
        <dbReference type="SAM" id="Phobius"/>
    </source>
</evidence>
<gene>
    <name evidence="3" type="ORF">HLH34_18675</name>
</gene>
<name>A0A7W4JWA2_9PROT</name>
<evidence type="ECO:0000313" key="4">
    <source>
        <dbReference type="Proteomes" id="UP000555756"/>
    </source>
</evidence>
<protein>
    <recommendedName>
        <fullName evidence="5">Transmembrane protein</fullName>
    </recommendedName>
</protein>
<feature type="transmembrane region" description="Helical" evidence="2">
    <location>
        <begin position="472"/>
        <end position="492"/>
    </location>
</feature>
<evidence type="ECO:0000256" key="1">
    <source>
        <dbReference type="SAM" id="MobiDB-lite"/>
    </source>
</evidence>
<keyword evidence="2" id="KW-0472">Membrane</keyword>
<sequence length="588" mass="62607">MTIPKRVRVCADALATCGGSLSERIDRLDVRGTPDEALRAELAAVAAAWCDGGFGAFKTIDVLGEVVTIPALAASDGELRVSFIKAPTASTYYFLTARGLAVLLDDCDKAALARRVLVAEEFTSFRAVQCSFEPWTEMVADALADDEFNWPVPRRIVRDQLAIVPFSIGPLLLTVPPQPAGNTECRRASNEQDPTEQDDATGGAAVAAAAPRGGTEMQGSAVFKAWRAAALPQLLLCLVDEVWKQDDEIRVTLTGPRKRKLRAALEMINPNRDFKLVTEVADWVFNSGRDAETRHTLFVYELAREWPGDEPFSNSFADRAPGALEAAKAAFRMHVRDASKETLKSLQELRKTLADDVTRVVGQTRELTGNLWRDLLVVAAAVLGRFTLLATPGKDEAGLADALLYGLAIYLAFSLGMVIFANAQFMALFRKMQSKWQTKLYGFVDPEDFKLLAAEPLTEAENIYKNTRNAAIAAYILTISALIALAVVPVRLAQGTNNSGTAANASSVAARATDPSKVTTLKVTPLGSNRKSLAAGVGGTVAPLGTLVSGGPAKVGGVGVPNAKDTVGTLGQVKAVPTAAGAVGGPMH</sequence>
<accession>A0A7W4JWA2</accession>
<proteinExistence type="predicted"/>
<feature type="transmembrane region" description="Helical" evidence="2">
    <location>
        <begin position="402"/>
        <end position="429"/>
    </location>
</feature>